<evidence type="ECO:0000256" key="2">
    <source>
        <dbReference type="SAM" id="Phobius"/>
    </source>
</evidence>
<organism evidence="3 4">
    <name type="scientific">Chaetomidium leptoderma</name>
    <dbReference type="NCBI Taxonomy" id="669021"/>
    <lineage>
        <taxon>Eukaryota</taxon>
        <taxon>Fungi</taxon>
        <taxon>Dikarya</taxon>
        <taxon>Ascomycota</taxon>
        <taxon>Pezizomycotina</taxon>
        <taxon>Sordariomycetes</taxon>
        <taxon>Sordariomycetidae</taxon>
        <taxon>Sordariales</taxon>
        <taxon>Chaetomiaceae</taxon>
        <taxon>Chaetomidium</taxon>
    </lineage>
</organism>
<feature type="region of interest" description="Disordered" evidence="1">
    <location>
        <begin position="293"/>
        <end position="364"/>
    </location>
</feature>
<feature type="transmembrane region" description="Helical" evidence="2">
    <location>
        <begin position="232"/>
        <end position="252"/>
    </location>
</feature>
<evidence type="ECO:0000256" key="1">
    <source>
        <dbReference type="SAM" id="MobiDB-lite"/>
    </source>
</evidence>
<feature type="compositionally biased region" description="Low complexity" evidence="1">
    <location>
        <begin position="308"/>
        <end position="319"/>
    </location>
</feature>
<feature type="compositionally biased region" description="Gly residues" evidence="1">
    <location>
        <begin position="397"/>
        <end position="408"/>
    </location>
</feature>
<feature type="region of interest" description="Disordered" evidence="1">
    <location>
        <begin position="381"/>
        <end position="470"/>
    </location>
</feature>
<proteinExistence type="predicted"/>
<feature type="compositionally biased region" description="Polar residues" evidence="1">
    <location>
        <begin position="330"/>
        <end position="350"/>
    </location>
</feature>
<feature type="compositionally biased region" description="Basic residues" evidence="1">
    <location>
        <begin position="458"/>
        <end position="467"/>
    </location>
</feature>
<dbReference type="AlphaFoldDB" id="A0AAN6VUF5"/>
<accession>A0AAN6VUF5</accession>
<feature type="region of interest" description="Disordered" evidence="1">
    <location>
        <begin position="588"/>
        <end position="609"/>
    </location>
</feature>
<feature type="compositionally biased region" description="Basic and acidic residues" evidence="1">
    <location>
        <begin position="36"/>
        <end position="45"/>
    </location>
</feature>
<keyword evidence="4" id="KW-1185">Reference proteome</keyword>
<sequence>MGRLGPLTSQGLGRSPYDDVVLGEGPEDPRGLPQLYDERGRPINPETKRINRDVIRSHNEVMMVIGVAEPENGIAEAQIEAALKHRQYEDRIGRRLLLAGGVLETAAIWGVNGMRQRILLYKPYSQTTFYGMFQLAWSQQSLASFLFGGLPSFLASTVLEQLAVVPGSKKYPVIQYATTYIRLHLAIYTFFQRTGIIPFSRILPNWRFFIPGTSISPIQMPPLPTSFRPRSLFQWLGAFALGAAPFAGFYLYTKFYSLITRTLRFKIHRLLPRPYNANRRRYFPEGSLPSGSEYVPLELRPGEPLDPTPTTSTTTTTATERSPGSAPLRRQSTISLRGSGNSNESTSQPTPGGPRQDDFASDDEETEVISATLISFDVEATDPTTPDQQQQQSTSTNGGGGGGGGGGSSDTAPTGVWSAELRPNLADSSRNPSGSGSGSGSGGVGGGGGNGNGGCDHPHHHHHHHHAHEPVYRENVLTRLPAILATDVLAITPARLLMTPFAAAVWLGLARPYMARLGLSLEGVVSSGSYGGGAGGWWWWLRWAGLGSRGAMVNLLGLELLLAVLHGEAWAVVMLAAERFRYSEEEWNEREGVGEGEGEGEGGRDEAVI</sequence>
<protein>
    <submittedName>
        <fullName evidence="3">Uncharacterized protein</fullName>
    </submittedName>
</protein>
<name>A0AAN6VUF5_9PEZI</name>
<keyword evidence="2" id="KW-0812">Transmembrane</keyword>
<comment type="caution">
    <text evidence="3">The sequence shown here is derived from an EMBL/GenBank/DDBJ whole genome shotgun (WGS) entry which is preliminary data.</text>
</comment>
<dbReference type="EMBL" id="MU856848">
    <property type="protein sequence ID" value="KAK4157630.1"/>
    <property type="molecule type" value="Genomic_DNA"/>
</dbReference>
<keyword evidence="2" id="KW-0472">Membrane</keyword>
<reference evidence="3" key="1">
    <citation type="journal article" date="2023" name="Mol. Phylogenet. Evol.">
        <title>Genome-scale phylogeny and comparative genomics of the fungal order Sordariales.</title>
        <authorList>
            <person name="Hensen N."/>
            <person name="Bonometti L."/>
            <person name="Westerberg I."/>
            <person name="Brannstrom I.O."/>
            <person name="Guillou S."/>
            <person name="Cros-Aarteil S."/>
            <person name="Calhoun S."/>
            <person name="Haridas S."/>
            <person name="Kuo A."/>
            <person name="Mondo S."/>
            <person name="Pangilinan J."/>
            <person name="Riley R."/>
            <person name="LaButti K."/>
            <person name="Andreopoulos B."/>
            <person name="Lipzen A."/>
            <person name="Chen C."/>
            <person name="Yan M."/>
            <person name="Daum C."/>
            <person name="Ng V."/>
            <person name="Clum A."/>
            <person name="Steindorff A."/>
            <person name="Ohm R.A."/>
            <person name="Martin F."/>
            <person name="Silar P."/>
            <person name="Natvig D.O."/>
            <person name="Lalanne C."/>
            <person name="Gautier V."/>
            <person name="Ament-Velasquez S.L."/>
            <person name="Kruys A."/>
            <person name="Hutchinson M.I."/>
            <person name="Powell A.J."/>
            <person name="Barry K."/>
            <person name="Miller A.N."/>
            <person name="Grigoriev I.V."/>
            <person name="Debuchy R."/>
            <person name="Gladieux P."/>
            <person name="Hiltunen Thoren M."/>
            <person name="Johannesson H."/>
        </authorList>
    </citation>
    <scope>NUCLEOTIDE SEQUENCE</scope>
    <source>
        <strain evidence="3">CBS 538.74</strain>
    </source>
</reference>
<keyword evidence="2" id="KW-1133">Transmembrane helix</keyword>
<feature type="compositionally biased region" description="Low complexity" evidence="1">
    <location>
        <begin position="381"/>
        <end position="396"/>
    </location>
</feature>
<feature type="region of interest" description="Disordered" evidence="1">
    <location>
        <begin position="1"/>
        <end position="45"/>
    </location>
</feature>
<reference evidence="3" key="2">
    <citation type="submission" date="2023-05" db="EMBL/GenBank/DDBJ databases">
        <authorList>
            <consortium name="Lawrence Berkeley National Laboratory"/>
            <person name="Steindorff A."/>
            <person name="Hensen N."/>
            <person name="Bonometti L."/>
            <person name="Westerberg I."/>
            <person name="Brannstrom I.O."/>
            <person name="Guillou S."/>
            <person name="Cros-Aarteil S."/>
            <person name="Calhoun S."/>
            <person name="Haridas S."/>
            <person name="Kuo A."/>
            <person name="Mondo S."/>
            <person name="Pangilinan J."/>
            <person name="Riley R."/>
            <person name="Labutti K."/>
            <person name="Andreopoulos B."/>
            <person name="Lipzen A."/>
            <person name="Chen C."/>
            <person name="Yanf M."/>
            <person name="Daum C."/>
            <person name="Ng V."/>
            <person name="Clum A."/>
            <person name="Ohm R."/>
            <person name="Martin F."/>
            <person name="Silar P."/>
            <person name="Natvig D."/>
            <person name="Lalanne C."/>
            <person name="Gautier V."/>
            <person name="Ament-Velasquez S.L."/>
            <person name="Kruys A."/>
            <person name="Hutchinson M.I."/>
            <person name="Powell A.J."/>
            <person name="Barry K."/>
            <person name="Miller A.N."/>
            <person name="Grigoriev I.V."/>
            <person name="Debuchy R."/>
            <person name="Gladieux P."/>
            <person name="Thoren M.H."/>
            <person name="Johannesson H."/>
        </authorList>
    </citation>
    <scope>NUCLEOTIDE SEQUENCE</scope>
    <source>
        <strain evidence="3">CBS 538.74</strain>
    </source>
</reference>
<evidence type="ECO:0000313" key="3">
    <source>
        <dbReference type="EMBL" id="KAK4157630.1"/>
    </source>
</evidence>
<feature type="compositionally biased region" description="Gly residues" evidence="1">
    <location>
        <begin position="435"/>
        <end position="454"/>
    </location>
</feature>
<gene>
    <name evidence="3" type="ORF">C8A00DRAFT_29476</name>
</gene>
<feature type="transmembrane region" description="Helical" evidence="2">
    <location>
        <begin position="560"/>
        <end position="577"/>
    </location>
</feature>
<feature type="transmembrane region" description="Helical" evidence="2">
    <location>
        <begin position="519"/>
        <end position="540"/>
    </location>
</feature>
<evidence type="ECO:0000313" key="4">
    <source>
        <dbReference type="Proteomes" id="UP001302745"/>
    </source>
</evidence>
<dbReference type="Proteomes" id="UP001302745">
    <property type="component" value="Unassembled WGS sequence"/>
</dbReference>